<keyword evidence="3" id="KW-0804">Transcription</keyword>
<dbReference type="PROSITE" id="PS50977">
    <property type="entry name" value="HTH_TETR_2"/>
    <property type="match status" value="1"/>
</dbReference>
<sequence length="204" mass="21659">MPRTGRPRSFDDDQVIGGALEIFWRHGYAATSLRDLKGGIGVLPGSLYAAYGDKHAIFLRALGRYVDASREQADGIAAEGPVLPRVRELLLGVLEAARAEPGRGCMLGNTAAELLPRDEAAGRLVHDGFGALESGLERALDAARRSGEVRPDIDCGAQARLLLALMQGLHVVARAEADPRRLADAVDAALAPLTARPGSDHPDR</sequence>
<reference evidence="6 7" key="1">
    <citation type="journal article" date="2019" name="Int. J. Syst. Evol. Microbiol.">
        <title>The Global Catalogue of Microorganisms (GCM) 10K type strain sequencing project: providing services to taxonomists for standard genome sequencing and annotation.</title>
        <authorList>
            <consortium name="The Broad Institute Genomics Platform"/>
            <consortium name="The Broad Institute Genome Sequencing Center for Infectious Disease"/>
            <person name="Wu L."/>
            <person name="Ma J."/>
        </authorList>
    </citation>
    <scope>NUCLEOTIDE SEQUENCE [LARGE SCALE GENOMIC DNA]</scope>
    <source>
        <strain evidence="6 7">JCM 3106</strain>
    </source>
</reference>
<keyword evidence="1" id="KW-0805">Transcription regulation</keyword>
<name>A0ABN3Y0M5_9ACTN</name>
<dbReference type="InterPro" id="IPR001647">
    <property type="entry name" value="HTH_TetR"/>
</dbReference>
<feature type="domain" description="HTH tetR-type" evidence="5">
    <location>
        <begin position="9"/>
        <end position="69"/>
    </location>
</feature>
<evidence type="ECO:0000259" key="5">
    <source>
        <dbReference type="PROSITE" id="PS50977"/>
    </source>
</evidence>
<dbReference type="Proteomes" id="UP001499930">
    <property type="component" value="Unassembled WGS sequence"/>
</dbReference>
<dbReference type="RefSeq" id="WP_344897059.1">
    <property type="nucleotide sequence ID" value="NZ_BAAAWD010000010.1"/>
</dbReference>
<evidence type="ECO:0000313" key="7">
    <source>
        <dbReference type="Proteomes" id="UP001499930"/>
    </source>
</evidence>
<dbReference type="Pfam" id="PF16925">
    <property type="entry name" value="TetR_C_13"/>
    <property type="match status" value="1"/>
</dbReference>
<feature type="DNA-binding region" description="H-T-H motif" evidence="4">
    <location>
        <begin position="32"/>
        <end position="51"/>
    </location>
</feature>
<organism evidence="6 7">
    <name type="scientific">Streptosporangium longisporum</name>
    <dbReference type="NCBI Taxonomy" id="46187"/>
    <lineage>
        <taxon>Bacteria</taxon>
        <taxon>Bacillati</taxon>
        <taxon>Actinomycetota</taxon>
        <taxon>Actinomycetes</taxon>
        <taxon>Streptosporangiales</taxon>
        <taxon>Streptosporangiaceae</taxon>
        <taxon>Streptosporangium</taxon>
    </lineage>
</organism>
<dbReference type="InterPro" id="IPR036271">
    <property type="entry name" value="Tet_transcr_reg_TetR-rel_C_sf"/>
</dbReference>
<protein>
    <submittedName>
        <fullName evidence="6">TetR/AcrR family transcriptional regulator</fullName>
    </submittedName>
</protein>
<keyword evidence="7" id="KW-1185">Reference proteome</keyword>
<gene>
    <name evidence="6" type="ORF">GCM10017559_39050</name>
</gene>
<dbReference type="Pfam" id="PF00440">
    <property type="entry name" value="TetR_N"/>
    <property type="match status" value="1"/>
</dbReference>
<dbReference type="Gene3D" id="1.10.357.10">
    <property type="entry name" value="Tetracycline Repressor, domain 2"/>
    <property type="match status" value="1"/>
</dbReference>
<dbReference type="SUPFAM" id="SSF48498">
    <property type="entry name" value="Tetracyclin repressor-like, C-terminal domain"/>
    <property type="match status" value="1"/>
</dbReference>
<dbReference type="Gene3D" id="1.10.10.60">
    <property type="entry name" value="Homeodomain-like"/>
    <property type="match status" value="1"/>
</dbReference>
<dbReference type="PANTHER" id="PTHR47506:SF1">
    <property type="entry name" value="HTH-TYPE TRANSCRIPTIONAL REGULATOR YJDC"/>
    <property type="match status" value="1"/>
</dbReference>
<evidence type="ECO:0000256" key="3">
    <source>
        <dbReference type="ARBA" id="ARBA00023163"/>
    </source>
</evidence>
<comment type="caution">
    <text evidence="6">The sequence shown here is derived from an EMBL/GenBank/DDBJ whole genome shotgun (WGS) entry which is preliminary data.</text>
</comment>
<dbReference type="InterPro" id="IPR011075">
    <property type="entry name" value="TetR_C"/>
</dbReference>
<evidence type="ECO:0000256" key="4">
    <source>
        <dbReference type="PROSITE-ProRule" id="PRU00335"/>
    </source>
</evidence>
<dbReference type="EMBL" id="BAAAWD010000010">
    <property type="protein sequence ID" value="GAA3012315.1"/>
    <property type="molecule type" value="Genomic_DNA"/>
</dbReference>
<proteinExistence type="predicted"/>
<dbReference type="PANTHER" id="PTHR47506">
    <property type="entry name" value="TRANSCRIPTIONAL REGULATORY PROTEIN"/>
    <property type="match status" value="1"/>
</dbReference>
<evidence type="ECO:0000256" key="2">
    <source>
        <dbReference type="ARBA" id="ARBA00023125"/>
    </source>
</evidence>
<evidence type="ECO:0000313" key="6">
    <source>
        <dbReference type="EMBL" id="GAA3012315.1"/>
    </source>
</evidence>
<accession>A0ABN3Y0M5</accession>
<evidence type="ECO:0000256" key="1">
    <source>
        <dbReference type="ARBA" id="ARBA00023015"/>
    </source>
</evidence>
<keyword evidence="2 4" id="KW-0238">DNA-binding</keyword>
<dbReference type="InterPro" id="IPR009057">
    <property type="entry name" value="Homeodomain-like_sf"/>
</dbReference>
<dbReference type="SUPFAM" id="SSF46689">
    <property type="entry name" value="Homeodomain-like"/>
    <property type="match status" value="1"/>
</dbReference>